<accession>A0A3N4IAY0</accession>
<evidence type="ECO:0000313" key="3">
    <source>
        <dbReference type="Proteomes" id="UP000275078"/>
    </source>
</evidence>
<dbReference type="EMBL" id="ML119666">
    <property type="protein sequence ID" value="RPA83245.1"/>
    <property type="molecule type" value="Genomic_DNA"/>
</dbReference>
<dbReference type="AlphaFoldDB" id="A0A3N4IAY0"/>
<feature type="region of interest" description="Disordered" evidence="1">
    <location>
        <begin position="220"/>
        <end position="246"/>
    </location>
</feature>
<evidence type="ECO:0000313" key="2">
    <source>
        <dbReference type="EMBL" id="RPA83245.1"/>
    </source>
</evidence>
<evidence type="ECO:0000256" key="1">
    <source>
        <dbReference type="SAM" id="MobiDB-lite"/>
    </source>
</evidence>
<feature type="compositionally biased region" description="Basic and acidic residues" evidence="1">
    <location>
        <begin position="1"/>
        <end position="11"/>
    </location>
</feature>
<reference evidence="2 3" key="1">
    <citation type="journal article" date="2018" name="Nat. Ecol. Evol.">
        <title>Pezizomycetes genomes reveal the molecular basis of ectomycorrhizal truffle lifestyle.</title>
        <authorList>
            <person name="Murat C."/>
            <person name="Payen T."/>
            <person name="Noel B."/>
            <person name="Kuo A."/>
            <person name="Morin E."/>
            <person name="Chen J."/>
            <person name="Kohler A."/>
            <person name="Krizsan K."/>
            <person name="Balestrini R."/>
            <person name="Da Silva C."/>
            <person name="Montanini B."/>
            <person name="Hainaut M."/>
            <person name="Levati E."/>
            <person name="Barry K.W."/>
            <person name="Belfiori B."/>
            <person name="Cichocki N."/>
            <person name="Clum A."/>
            <person name="Dockter R.B."/>
            <person name="Fauchery L."/>
            <person name="Guy J."/>
            <person name="Iotti M."/>
            <person name="Le Tacon F."/>
            <person name="Lindquist E.A."/>
            <person name="Lipzen A."/>
            <person name="Malagnac F."/>
            <person name="Mello A."/>
            <person name="Molinier V."/>
            <person name="Miyauchi S."/>
            <person name="Poulain J."/>
            <person name="Riccioni C."/>
            <person name="Rubini A."/>
            <person name="Sitrit Y."/>
            <person name="Splivallo R."/>
            <person name="Traeger S."/>
            <person name="Wang M."/>
            <person name="Zifcakova L."/>
            <person name="Wipf D."/>
            <person name="Zambonelli A."/>
            <person name="Paolocci F."/>
            <person name="Nowrousian M."/>
            <person name="Ottonello S."/>
            <person name="Baldrian P."/>
            <person name="Spatafora J.W."/>
            <person name="Henrissat B."/>
            <person name="Nagy L.G."/>
            <person name="Aury J.M."/>
            <person name="Wincker P."/>
            <person name="Grigoriev I.V."/>
            <person name="Bonfante P."/>
            <person name="Martin F.M."/>
        </authorList>
    </citation>
    <scope>NUCLEOTIDE SEQUENCE [LARGE SCALE GENOMIC DNA]</scope>
    <source>
        <strain evidence="2 3">RN42</strain>
    </source>
</reference>
<keyword evidence="3" id="KW-1185">Reference proteome</keyword>
<name>A0A3N4IAY0_ASCIM</name>
<gene>
    <name evidence="2" type="ORF">BJ508DRAFT_304976</name>
</gene>
<organism evidence="2 3">
    <name type="scientific">Ascobolus immersus RN42</name>
    <dbReference type="NCBI Taxonomy" id="1160509"/>
    <lineage>
        <taxon>Eukaryota</taxon>
        <taxon>Fungi</taxon>
        <taxon>Dikarya</taxon>
        <taxon>Ascomycota</taxon>
        <taxon>Pezizomycotina</taxon>
        <taxon>Pezizomycetes</taxon>
        <taxon>Pezizales</taxon>
        <taxon>Ascobolaceae</taxon>
        <taxon>Ascobolus</taxon>
    </lineage>
</organism>
<proteinExistence type="predicted"/>
<dbReference type="Proteomes" id="UP000275078">
    <property type="component" value="Unassembled WGS sequence"/>
</dbReference>
<feature type="region of interest" description="Disordered" evidence="1">
    <location>
        <begin position="1"/>
        <end position="24"/>
    </location>
</feature>
<protein>
    <submittedName>
        <fullName evidence="2">Uncharacterized protein</fullName>
    </submittedName>
</protein>
<sequence>MTFATHKKETHPILASNGPPEDNTRLRLQSKRKQLREVDMSHVQGSDTSDEVNKDLKDVHEIDTHPILASKLRRRSGLRHCSAFIPYATGARQVCYESGAKQSFKTIRQRNECLSKIESEVTAYELHTHTILASDGLRQKAAIHRAISASILRANRAREARDEPLQGRLFRIPSRSTITTKGTDEWLSKYESHCLATTQNANSALSLDLITKPEIAKHELKERQEQEVTPVCYSRQPKRESGQDHA</sequence>
<feature type="compositionally biased region" description="Basic and acidic residues" evidence="1">
    <location>
        <begin position="237"/>
        <end position="246"/>
    </location>
</feature>